<evidence type="ECO:0000256" key="7">
    <source>
        <dbReference type="ARBA" id="ARBA00023239"/>
    </source>
</evidence>
<dbReference type="PANTHER" id="PTHR42701:SF1">
    <property type="entry name" value="IMIDAZOLE GLYCEROL PHOSPHATE SYNTHASE SUBUNIT HISH"/>
    <property type="match status" value="1"/>
</dbReference>
<feature type="active site" description="Nucleophile" evidence="10">
    <location>
        <position position="76"/>
    </location>
</feature>
<evidence type="ECO:0000256" key="2">
    <source>
        <dbReference type="ARBA" id="ARBA00011152"/>
    </source>
</evidence>
<comment type="pathway">
    <text evidence="1 10">Amino-acid biosynthesis; L-histidine biosynthesis; L-histidine from 5-phospho-alpha-D-ribose 1-diphosphate: step 5/9.</text>
</comment>
<dbReference type="InterPro" id="IPR010139">
    <property type="entry name" value="Imidazole-glycPsynth_HisH"/>
</dbReference>
<comment type="catalytic activity">
    <reaction evidence="8 10">
        <text>5-[(5-phospho-1-deoxy-D-ribulos-1-ylimino)methylamino]-1-(5-phospho-beta-D-ribosyl)imidazole-4-carboxamide + L-glutamine = D-erythro-1-(imidazol-4-yl)glycerol 3-phosphate + 5-amino-1-(5-phospho-beta-D-ribosyl)imidazole-4-carboxamide + L-glutamate + H(+)</text>
        <dbReference type="Rhea" id="RHEA:24793"/>
        <dbReference type="ChEBI" id="CHEBI:15378"/>
        <dbReference type="ChEBI" id="CHEBI:29985"/>
        <dbReference type="ChEBI" id="CHEBI:58278"/>
        <dbReference type="ChEBI" id="CHEBI:58359"/>
        <dbReference type="ChEBI" id="CHEBI:58475"/>
        <dbReference type="ChEBI" id="CHEBI:58525"/>
        <dbReference type="EC" id="4.3.2.10"/>
    </reaction>
</comment>
<evidence type="ECO:0000256" key="8">
    <source>
        <dbReference type="ARBA" id="ARBA00047838"/>
    </source>
</evidence>
<feature type="domain" description="Glutamine amidotransferase" evidence="11">
    <location>
        <begin position="6"/>
        <end position="190"/>
    </location>
</feature>
<dbReference type="HAMAP" id="MF_00278">
    <property type="entry name" value="HisH"/>
    <property type="match status" value="1"/>
</dbReference>
<evidence type="ECO:0000256" key="6">
    <source>
        <dbReference type="ARBA" id="ARBA00023102"/>
    </source>
</evidence>
<dbReference type="RefSeq" id="WP_344828019.1">
    <property type="nucleotide sequence ID" value="NZ_BAABEZ010000024.1"/>
</dbReference>
<dbReference type="NCBIfam" id="TIGR01855">
    <property type="entry name" value="IMP_synth_hisH"/>
    <property type="match status" value="1"/>
</dbReference>
<dbReference type="PANTHER" id="PTHR42701">
    <property type="entry name" value="IMIDAZOLE GLYCEROL PHOSPHATE SYNTHASE SUBUNIT HISH"/>
    <property type="match status" value="1"/>
</dbReference>
<comment type="function">
    <text evidence="10">IGPS catalyzes the conversion of PRFAR and glutamine to IGP, AICAR and glutamate. The HisH subunit catalyzes the hydrolysis of glutamine to glutamate and ammonia as part of the synthesis of IGP and AICAR. The resulting ammonia molecule is channeled to the active site of HisF.</text>
</comment>
<reference evidence="13" key="1">
    <citation type="journal article" date="2019" name="Int. J. Syst. Evol. Microbiol.">
        <title>The Global Catalogue of Microorganisms (GCM) 10K type strain sequencing project: providing services to taxonomists for standard genome sequencing and annotation.</title>
        <authorList>
            <consortium name="The Broad Institute Genomics Platform"/>
            <consortium name="The Broad Institute Genome Sequencing Center for Infectious Disease"/>
            <person name="Wu L."/>
            <person name="Ma J."/>
        </authorList>
    </citation>
    <scope>NUCLEOTIDE SEQUENCE [LARGE SCALE GENOMIC DNA]</scope>
    <source>
        <strain evidence="13">JCM 31921</strain>
    </source>
</reference>
<accession>A0ABP8N1A6</accession>
<comment type="subunit">
    <text evidence="2 10">Heterodimer of HisH and HisF.</text>
</comment>
<dbReference type="Proteomes" id="UP001501410">
    <property type="component" value="Unassembled WGS sequence"/>
</dbReference>
<feature type="active site" evidence="10">
    <location>
        <position position="177"/>
    </location>
</feature>
<dbReference type="CDD" id="cd01748">
    <property type="entry name" value="GATase1_IGP_Synthase"/>
    <property type="match status" value="1"/>
</dbReference>
<comment type="catalytic activity">
    <reaction evidence="9 10">
        <text>L-glutamine + H2O = L-glutamate + NH4(+)</text>
        <dbReference type="Rhea" id="RHEA:15889"/>
        <dbReference type="ChEBI" id="CHEBI:15377"/>
        <dbReference type="ChEBI" id="CHEBI:28938"/>
        <dbReference type="ChEBI" id="CHEBI:29985"/>
        <dbReference type="ChEBI" id="CHEBI:58359"/>
        <dbReference type="EC" id="3.5.1.2"/>
    </reaction>
</comment>
<evidence type="ECO:0000256" key="9">
    <source>
        <dbReference type="ARBA" id="ARBA00049534"/>
    </source>
</evidence>
<dbReference type="SUPFAM" id="SSF52317">
    <property type="entry name" value="Class I glutamine amidotransferase-like"/>
    <property type="match status" value="1"/>
</dbReference>
<dbReference type="Gene3D" id="3.40.50.880">
    <property type="match status" value="1"/>
</dbReference>
<evidence type="ECO:0000256" key="4">
    <source>
        <dbReference type="ARBA" id="ARBA00022801"/>
    </source>
</evidence>
<keyword evidence="13" id="KW-1185">Reference proteome</keyword>
<dbReference type="EC" id="4.3.2.10" evidence="10"/>
<keyword evidence="7 10" id="KW-0456">Lyase</keyword>
<gene>
    <name evidence="10 12" type="primary">hisH</name>
    <name evidence="12" type="ORF">GCM10023092_26160</name>
</gene>
<evidence type="ECO:0000256" key="5">
    <source>
        <dbReference type="ARBA" id="ARBA00022962"/>
    </source>
</evidence>
<feature type="active site" evidence="10">
    <location>
        <position position="175"/>
    </location>
</feature>
<keyword evidence="10" id="KW-0963">Cytoplasm</keyword>
<dbReference type="PIRSF" id="PIRSF000495">
    <property type="entry name" value="Amidotransf_hisH"/>
    <property type="match status" value="1"/>
</dbReference>
<comment type="subcellular location">
    <subcellularLocation>
        <location evidence="10">Cytoplasm</location>
    </subcellularLocation>
</comment>
<dbReference type="PROSITE" id="PS51273">
    <property type="entry name" value="GATASE_TYPE_1"/>
    <property type="match status" value="1"/>
</dbReference>
<protein>
    <recommendedName>
        <fullName evidence="10">Imidazole glycerol phosphate synthase subunit HisH</fullName>
        <ecNumber evidence="10">4.3.2.10</ecNumber>
    </recommendedName>
    <alternativeName>
        <fullName evidence="10">IGP synthase glutaminase subunit</fullName>
        <ecNumber evidence="10">3.5.1.2</ecNumber>
    </alternativeName>
    <alternativeName>
        <fullName evidence="10">IGP synthase subunit HisH</fullName>
    </alternativeName>
    <alternativeName>
        <fullName evidence="10">ImGP synthase subunit HisH</fullName>
        <shortName evidence="10">IGPS subunit HisH</shortName>
    </alternativeName>
</protein>
<organism evidence="12 13">
    <name type="scientific">Rurimicrobium arvi</name>
    <dbReference type="NCBI Taxonomy" id="2049916"/>
    <lineage>
        <taxon>Bacteria</taxon>
        <taxon>Pseudomonadati</taxon>
        <taxon>Bacteroidota</taxon>
        <taxon>Chitinophagia</taxon>
        <taxon>Chitinophagales</taxon>
        <taxon>Chitinophagaceae</taxon>
        <taxon>Rurimicrobium</taxon>
    </lineage>
</organism>
<evidence type="ECO:0000256" key="3">
    <source>
        <dbReference type="ARBA" id="ARBA00022605"/>
    </source>
</evidence>
<dbReference type="EMBL" id="BAABEZ010000024">
    <property type="protein sequence ID" value="GAA4458192.1"/>
    <property type="molecule type" value="Genomic_DNA"/>
</dbReference>
<keyword evidence="4 10" id="KW-0378">Hydrolase</keyword>
<evidence type="ECO:0000259" key="11">
    <source>
        <dbReference type="Pfam" id="PF00117"/>
    </source>
</evidence>
<evidence type="ECO:0000256" key="10">
    <source>
        <dbReference type="HAMAP-Rule" id="MF_00278"/>
    </source>
</evidence>
<keyword evidence="6 10" id="KW-0368">Histidine biosynthesis</keyword>
<name>A0ABP8N1A6_9BACT</name>
<keyword evidence="3 10" id="KW-0028">Amino-acid biosynthesis</keyword>
<evidence type="ECO:0000313" key="13">
    <source>
        <dbReference type="Proteomes" id="UP001501410"/>
    </source>
</evidence>
<dbReference type="InterPro" id="IPR029062">
    <property type="entry name" value="Class_I_gatase-like"/>
</dbReference>
<evidence type="ECO:0000256" key="1">
    <source>
        <dbReference type="ARBA" id="ARBA00005091"/>
    </source>
</evidence>
<dbReference type="EC" id="3.5.1.2" evidence="10"/>
<comment type="caution">
    <text evidence="12">The sequence shown here is derived from an EMBL/GenBank/DDBJ whole genome shotgun (WGS) entry which is preliminary data.</text>
</comment>
<proteinExistence type="inferred from homology"/>
<dbReference type="Pfam" id="PF00117">
    <property type="entry name" value="GATase"/>
    <property type="match status" value="1"/>
</dbReference>
<keyword evidence="5 10" id="KW-0315">Glutamine amidotransferase</keyword>
<sequence length="193" mass="20972">MIAIIAYGAGNTGSVSNALSRLSCQHVITADPEVIRKADKVIIPGVGAAAPAMLRLKELGLDRLIVSLQQPVLGICLGMQLLCRSSEEGATECLGIFDTEVRRFRGAQPVPHMGWNSLEQCRGPLFANVPDKQGDVYFVHSFYAAVCRQTIAVCNYMQPFSAALQQDNFFATQFHPEKSGNTGALILKNFTEL</sequence>
<evidence type="ECO:0000313" key="12">
    <source>
        <dbReference type="EMBL" id="GAA4458192.1"/>
    </source>
</evidence>
<dbReference type="InterPro" id="IPR017926">
    <property type="entry name" value="GATASE"/>
</dbReference>